<accession>A0A849A8B7</accession>
<organism evidence="8 9">
    <name type="scientific">Nakamurella aerolata</name>
    <dbReference type="NCBI Taxonomy" id="1656892"/>
    <lineage>
        <taxon>Bacteria</taxon>
        <taxon>Bacillati</taxon>
        <taxon>Actinomycetota</taxon>
        <taxon>Actinomycetes</taxon>
        <taxon>Nakamurellales</taxon>
        <taxon>Nakamurellaceae</taxon>
        <taxon>Nakamurella</taxon>
    </lineage>
</organism>
<evidence type="ECO:0000256" key="5">
    <source>
        <dbReference type="ARBA" id="ARBA00023136"/>
    </source>
</evidence>
<keyword evidence="2" id="KW-1003">Cell membrane</keyword>
<dbReference type="Proteomes" id="UP000562984">
    <property type="component" value="Unassembled WGS sequence"/>
</dbReference>
<keyword evidence="9" id="KW-1185">Reference proteome</keyword>
<evidence type="ECO:0000256" key="1">
    <source>
        <dbReference type="ARBA" id="ARBA00004651"/>
    </source>
</evidence>
<evidence type="ECO:0000256" key="2">
    <source>
        <dbReference type="ARBA" id="ARBA00022475"/>
    </source>
</evidence>
<evidence type="ECO:0000256" key="4">
    <source>
        <dbReference type="ARBA" id="ARBA00022989"/>
    </source>
</evidence>
<evidence type="ECO:0000256" key="3">
    <source>
        <dbReference type="ARBA" id="ARBA00022692"/>
    </source>
</evidence>
<dbReference type="AlphaFoldDB" id="A0A849A8B7"/>
<keyword evidence="5 6" id="KW-0472">Membrane</keyword>
<proteinExistence type="predicted"/>
<dbReference type="Pfam" id="PF02687">
    <property type="entry name" value="FtsX"/>
    <property type="match status" value="1"/>
</dbReference>
<feature type="domain" description="ABC3 transporter permease C-terminal" evidence="7">
    <location>
        <begin position="64"/>
        <end position="123"/>
    </location>
</feature>
<gene>
    <name evidence="8" type="ORF">HKD39_16185</name>
</gene>
<protein>
    <recommendedName>
        <fullName evidence="7">ABC3 transporter permease C-terminal domain-containing protein</fullName>
    </recommendedName>
</protein>
<dbReference type="EMBL" id="JABEND010000011">
    <property type="protein sequence ID" value="NNG37214.1"/>
    <property type="molecule type" value="Genomic_DNA"/>
</dbReference>
<dbReference type="GO" id="GO:0005886">
    <property type="term" value="C:plasma membrane"/>
    <property type="evidence" value="ECO:0007669"/>
    <property type="project" value="UniProtKB-SubCell"/>
</dbReference>
<evidence type="ECO:0000313" key="8">
    <source>
        <dbReference type="EMBL" id="NNG37214.1"/>
    </source>
</evidence>
<feature type="transmembrane region" description="Helical" evidence="6">
    <location>
        <begin position="59"/>
        <end position="81"/>
    </location>
</feature>
<evidence type="ECO:0000313" key="9">
    <source>
        <dbReference type="Proteomes" id="UP000562984"/>
    </source>
</evidence>
<dbReference type="InterPro" id="IPR003838">
    <property type="entry name" value="ABC3_permease_C"/>
</dbReference>
<sequence>MMLRITLRSAVFHRSALLATAIVSMFGTVLVSGMAGLLATGLRPDVAAADRPFLTQFPVILGSWIVGIVVFAVLSTVGVTLDGRVDEITGLRLTGATPKQVRRMVGVDSAGVGLLAAIPGVAAS</sequence>
<name>A0A849A8B7_9ACTN</name>
<keyword evidence="3 6" id="KW-0812">Transmembrane</keyword>
<comment type="caution">
    <text evidence="8">The sequence shown here is derived from an EMBL/GenBank/DDBJ whole genome shotgun (WGS) entry which is preliminary data.</text>
</comment>
<comment type="subcellular location">
    <subcellularLocation>
        <location evidence="1">Cell membrane</location>
        <topology evidence="1">Multi-pass membrane protein</topology>
    </subcellularLocation>
</comment>
<reference evidence="8 9" key="1">
    <citation type="submission" date="2020-05" db="EMBL/GenBank/DDBJ databases">
        <title>Nakamurella sp. DB0629 isolated from air conditioner.</title>
        <authorList>
            <person name="Kim D.H."/>
            <person name="Kim D.-U."/>
        </authorList>
    </citation>
    <scope>NUCLEOTIDE SEQUENCE [LARGE SCALE GENOMIC DNA]</scope>
    <source>
        <strain evidence="8 9">DB0629</strain>
    </source>
</reference>
<evidence type="ECO:0000259" key="7">
    <source>
        <dbReference type="Pfam" id="PF02687"/>
    </source>
</evidence>
<evidence type="ECO:0000256" key="6">
    <source>
        <dbReference type="SAM" id="Phobius"/>
    </source>
</evidence>
<dbReference type="RefSeq" id="WP_171200915.1">
    <property type="nucleotide sequence ID" value="NZ_JABEND010000011.1"/>
</dbReference>
<keyword evidence="4 6" id="KW-1133">Transmembrane helix</keyword>